<dbReference type="Gene3D" id="3.40.50.720">
    <property type="entry name" value="NAD(P)-binding Rossmann-like Domain"/>
    <property type="match status" value="1"/>
</dbReference>
<dbReference type="PANTHER" id="PTHR43796">
    <property type="entry name" value="CARBOXYNORSPERMIDINE SYNTHASE"/>
    <property type="match status" value="1"/>
</dbReference>
<evidence type="ECO:0000313" key="4">
    <source>
        <dbReference type="Proteomes" id="UP001153050"/>
    </source>
</evidence>
<proteinExistence type="predicted"/>
<feature type="domain" description="Saccharopine dehydrogenase-like C-terminal" evidence="2">
    <location>
        <begin position="118"/>
        <end position="346"/>
    </location>
</feature>
<dbReference type="PANTHER" id="PTHR43796:SF2">
    <property type="entry name" value="CARBOXYNORSPERMIDINE SYNTHASE"/>
    <property type="match status" value="1"/>
</dbReference>
<reference evidence="3 4" key="1">
    <citation type="submission" date="2022-03" db="EMBL/GenBank/DDBJ databases">
        <authorList>
            <person name="Brunel B."/>
        </authorList>
    </citation>
    <scope>NUCLEOTIDE SEQUENCE [LARGE SCALE GENOMIC DNA]</scope>
    <source>
        <strain evidence="3">STM5069sample</strain>
    </source>
</reference>
<dbReference type="Pfam" id="PF16653">
    <property type="entry name" value="Sacchrp_dh_C"/>
    <property type="match status" value="1"/>
</dbReference>
<evidence type="ECO:0000259" key="1">
    <source>
        <dbReference type="Pfam" id="PF03435"/>
    </source>
</evidence>
<dbReference type="InterPro" id="IPR036291">
    <property type="entry name" value="NAD(P)-bd_dom_sf"/>
</dbReference>
<dbReference type="Gene3D" id="3.30.360.10">
    <property type="entry name" value="Dihydrodipicolinate Reductase, domain 2"/>
    <property type="match status" value="1"/>
</dbReference>
<dbReference type="InterPro" id="IPR005097">
    <property type="entry name" value="Sacchrp_dh_NADP-bd"/>
</dbReference>
<dbReference type="InterPro" id="IPR032095">
    <property type="entry name" value="Sacchrp_dh-like_C"/>
</dbReference>
<organism evidence="3 4">
    <name type="scientific">Mesorhizobium escarrei</name>
    <dbReference type="NCBI Taxonomy" id="666018"/>
    <lineage>
        <taxon>Bacteria</taxon>
        <taxon>Pseudomonadati</taxon>
        <taxon>Pseudomonadota</taxon>
        <taxon>Alphaproteobacteria</taxon>
        <taxon>Hyphomicrobiales</taxon>
        <taxon>Phyllobacteriaceae</taxon>
        <taxon>Mesorhizobium</taxon>
    </lineage>
</organism>
<feature type="domain" description="Saccharopine dehydrogenase NADP binding" evidence="1">
    <location>
        <begin position="4"/>
        <end position="104"/>
    </location>
</feature>
<evidence type="ECO:0000313" key="3">
    <source>
        <dbReference type="EMBL" id="CAH2404597.1"/>
    </source>
</evidence>
<dbReference type="RefSeq" id="WP_254020055.1">
    <property type="nucleotide sequence ID" value="NZ_CAKXZT010000139.1"/>
</dbReference>
<dbReference type="Proteomes" id="UP001153050">
    <property type="component" value="Unassembled WGS sequence"/>
</dbReference>
<accession>A0ABN8K2U5</accession>
<dbReference type="Pfam" id="PF03435">
    <property type="entry name" value="Sacchrp_dh_NADP"/>
    <property type="match status" value="1"/>
</dbReference>
<comment type="caution">
    <text evidence="3">The sequence shown here is derived from an EMBL/GenBank/DDBJ whole genome shotgun (WGS) entry which is preliminary data.</text>
</comment>
<gene>
    <name evidence="3" type="ORF">MES5069_430011</name>
</gene>
<dbReference type="SUPFAM" id="SSF51735">
    <property type="entry name" value="NAD(P)-binding Rossmann-fold domains"/>
    <property type="match status" value="1"/>
</dbReference>
<evidence type="ECO:0000259" key="2">
    <source>
        <dbReference type="Pfam" id="PF16653"/>
    </source>
</evidence>
<protein>
    <submittedName>
        <fullName evidence="3">Saccharopine dehydrogenase</fullName>
    </submittedName>
</protein>
<dbReference type="SUPFAM" id="SSF55347">
    <property type="entry name" value="Glyceraldehyde-3-phosphate dehydrogenase-like, C-terminal domain"/>
    <property type="match status" value="1"/>
</dbReference>
<name>A0ABN8K2U5_9HYPH</name>
<keyword evidence="4" id="KW-1185">Reference proteome</keyword>
<sequence>MASVLVVGAGKVGRRVAANLKNVGGHQVTVTDRVRSPYLGEDMMFRHVDASDLRALGEVMSEHDIVVSASPHYLNLGIARVAKERRVHYFDLTESAVAANAIRALAVDAETVFMPQCGFAPGFLCVVAGHLVRQLERVESLELRAGCVPQNKANRLGYGVMWSTEGVVHEYIHPCQAIENGKLVELKPMEGLERRVIDGAEWEAFNTSGCIGSLCETFGETVPNLNYKSMRYPGHCELMRFLLEDLRFKDREKDLVDLLNRALPDVYDDLLVMQVAVEGDVKGRRTRRVFSQAYQGTGREGETAVEIMTAAGICAVIDMFLRGKLPQRGFVKQEEADFIEFANSPFAAPLLPRGVAMFDTV</sequence>
<dbReference type="EMBL" id="CAKXZT010000139">
    <property type="protein sequence ID" value="CAH2404597.1"/>
    <property type="molecule type" value="Genomic_DNA"/>
</dbReference>